<accession>A0A9N7VXM3</accession>
<gene>
    <name evidence="2" type="ORF">PLEPLA_LOCUS44881</name>
</gene>
<reference evidence="2" key="1">
    <citation type="submission" date="2020-03" db="EMBL/GenBank/DDBJ databases">
        <authorList>
            <person name="Weist P."/>
        </authorList>
    </citation>
    <scope>NUCLEOTIDE SEQUENCE</scope>
</reference>
<comment type="caution">
    <text evidence="2">The sequence shown here is derived from an EMBL/GenBank/DDBJ whole genome shotgun (WGS) entry which is preliminary data.</text>
</comment>
<organism evidence="2 3">
    <name type="scientific">Pleuronectes platessa</name>
    <name type="common">European plaice</name>
    <dbReference type="NCBI Taxonomy" id="8262"/>
    <lineage>
        <taxon>Eukaryota</taxon>
        <taxon>Metazoa</taxon>
        <taxon>Chordata</taxon>
        <taxon>Craniata</taxon>
        <taxon>Vertebrata</taxon>
        <taxon>Euteleostomi</taxon>
        <taxon>Actinopterygii</taxon>
        <taxon>Neopterygii</taxon>
        <taxon>Teleostei</taxon>
        <taxon>Neoteleostei</taxon>
        <taxon>Acanthomorphata</taxon>
        <taxon>Carangaria</taxon>
        <taxon>Pleuronectiformes</taxon>
        <taxon>Pleuronectoidei</taxon>
        <taxon>Pleuronectidae</taxon>
        <taxon>Pleuronectes</taxon>
    </lineage>
</organism>
<feature type="compositionally biased region" description="Basic and acidic residues" evidence="1">
    <location>
        <begin position="1"/>
        <end position="20"/>
    </location>
</feature>
<dbReference type="Proteomes" id="UP001153269">
    <property type="component" value="Unassembled WGS sequence"/>
</dbReference>
<evidence type="ECO:0000313" key="2">
    <source>
        <dbReference type="EMBL" id="CAB1457077.1"/>
    </source>
</evidence>
<feature type="region of interest" description="Disordered" evidence="1">
    <location>
        <begin position="1"/>
        <end position="61"/>
    </location>
</feature>
<name>A0A9N7VXM3_PLEPL</name>
<dbReference type="AlphaFoldDB" id="A0A9N7VXM3"/>
<evidence type="ECO:0000256" key="1">
    <source>
        <dbReference type="SAM" id="MobiDB-lite"/>
    </source>
</evidence>
<proteinExistence type="predicted"/>
<keyword evidence="3" id="KW-1185">Reference proteome</keyword>
<sequence>MDQSSEERWWKPRRGSDRSGLRPSGLRGVGGADGELQPPDGIKPAVGTSAESHVPSSSPAASLFFSNSPLHACCSSSLSQNDPRSFIVHPHLFDGNRRGGRVGGGDGESCLRLQQLSCLSGKGGLSAGICTGSATYPPFSILHRHGHLTIRRRRGFGDKRPRGAVT</sequence>
<evidence type="ECO:0000313" key="3">
    <source>
        <dbReference type="Proteomes" id="UP001153269"/>
    </source>
</evidence>
<protein>
    <submittedName>
        <fullName evidence="2">Uncharacterized protein</fullName>
    </submittedName>
</protein>
<dbReference type="EMBL" id="CADEAL010004325">
    <property type="protein sequence ID" value="CAB1457077.1"/>
    <property type="molecule type" value="Genomic_DNA"/>
</dbReference>